<sequence length="717" mass="75836">MQAIFSLPVRTLGRAIVGSILFTAIMIAGMSFWSFNRTGDAANLMSEYERRANPSERAQNELVQALGYGGMIHQFKNYVLRGDEKYYHAAGQNAGAAMAALEQLKNLNPEKAEELDAVGQTIQSYVAALETVENQYGAGKSAAETDSVVKIDDSPALNAITSLSASRAETETESKASILAELRGHIGYGGMIHQFKNLVLRGDKPRIAKVEAAAAAAQAALARYRAMSHSPEEGQAIADIEQTIGKYAAALTDVSAMIDAGKSAEEMDSVVKISDGPALDGLRVLDAAVVAEGRQISQTVHDNLAATQTLVTIVGGIIAVLSLLTALGAREILRRGVVSKQDKADEMAATLQQEREDFQMQVSQLAAAASAGDFSKRINRDYGDDTLAEVASHLDQLLDKIEGGLNAVVQVSHALARGDLTQRMDGDFDGAFARLQLSMNEAVTSMSDSIRAVLGSSSEISDYTANISSAASDLARRTETQSYNLETSAATLGELTSSVDEISTRVSAARGTAEAANEIAQNGATVVEEAISAMDKIVDTSKKISKVTELIEEIAFQTNLLALNAGVEAARAGESGRGFAVVASEVLALAHRASDAVQEINDLISSSELEIEDGAGRIAEAGNSIKGISGYVRELDQAIEAVASSTGDQATRLNQVNKAISELEGVTQQNASMFEQTAASIQSLNELTSDLLGTGEKFQVEPPQTAPEQEHELKEAS</sequence>
<dbReference type="SMART" id="SM00283">
    <property type="entry name" value="MA"/>
    <property type="match status" value="1"/>
</dbReference>
<evidence type="ECO:0000256" key="5">
    <source>
        <dbReference type="SAM" id="MobiDB-lite"/>
    </source>
</evidence>
<dbReference type="PANTHER" id="PTHR43531">
    <property type="entry name" value="PROTEIN ICFG"/>
    <property type="match status" value="1"/>
</dbReference>
<dbReference type="PROSITE" id="PS50885">
    <property type="entry name" value="HAMP"/>
    <property type="match status" value="1"/>
</dbReference>
<dbReference type="GO" id="GO:0006935">
    <property type="term" value="P:chemotaxis"/>
    <property type="evidence" value="ECO:0007669"/>
    <property type="project" value="UniProtKB-KW"/>
</dbReference>
<protein>
    <submittedName>
        <fullName evidence="9">Methyl-accepting chemotaxis protein III</fullName>
    </submittedName>
</protein>
<dbReference type="PANTHER" id="PTHR43531:SF11">
    <property type="entry name" value="METHYL-ACCEPTING CHEMOTAXIS PROTEIN 3"/>
    <property type="match status" value="1"/>
</dbReference>
<comment type="similarity">
    <text evidence="2">Belongs to the methyl-accepting chemotaxis (MCP) protein family.</text>
</comment>
<evidence type="ECO:0000256" key="2">
    <source>
        <dbReference type="ARBA" id="ARBA00029447"/>
    </source>
</evidence>
<organism evidence="9 10">
    <name type="scientific">Pelagimonas phthalicica</name>
    <dbReference type="NCBI Taxonomy" id="1037362"/>
    <lineage>
        <taxon>Bacteria</taxon>
        <taxon>Pseudomonadati</taxon>
        <taxon>Pseudomonadota</taxon>
        <taxon>Alphaproteobacteria</taxon>
        <taxon>Rhodobacterales</taxon>
        <taxon>Roseobacteraceae</taxon>
        <taxon>Pelagimonas</taxon>
    </lineage>
</organism>
<keyword evidence="4" id="KW-0175">Coiled coil</keyword>
<dbReference type="InterPro" id="IPR004089">
    <property type="entry name" value="MCPsignal_dom"/>
</dbReference>
<feature type="coiled-coil region" evidence="4">
    <location>
        <begin position="341"/>
        <end position="368"/>
    </location>
</feature>
<dbReference type="PRINTS" id="PR00260">
    <property type="entry name" value="CHEMTRNSDUCR"/>
</dbReference>
<dbReference type="Proteomes" id="UP000225972">
    <property type="component" value="Unassembled WGS sequence"/>
</dbReference>
<accession>A0A238JCQ8</accession>
<dbReference type="InterPro" id="IPR004090">
    <property type="entry name" value="Chemotax_Me-accpt_rcpt"/>
</dbReference>
<dbReference type="AlphaFoldDB" id="A0A238JCQ8"/>
<dbReference type="InterPro" id="IPR003660">
    <property type="entry name" value="HAMP_dom"/>
</dbReference>
<keyword evidence="1" id="KW-0145">Chemotaxis</keyword>
<name>A0A238JCQ8_9RHOB</name>
<feature type="transmembrane region" description="Helical" evidence="6">
    <location>
        <begin position="12"/>
        <end position="35"/>
    </location>
</feature>
<evidence type="ECO:0000256" key="4">
    <source>
        <dbReference type="SAM" id="Coils"/>
    </source>
</evidence>
<feature type="compositionally biased region" description="Basic and acidic residues" evidence="5">
    <location>
        <begin position="708"/>
        <end position="717"/>
    </location>
</feature>
<dbReference type="GO" id="GO:0016020">
    <property type="term" value="C:membrane"/>
    <property type="evidence" value="ECO:0007669"/>
    <property type="project" value="InterPro"/>
</dbReference>
<dbReference type="GO" id="GO:0007165">
    <property type="term" value="P:signal transduction"/>
    <property type="evidence" value="ECO:0007669"/>
    <property type="project" value="UniProtKB-KW"/>
</dbReference>
<dbReference type="EMBL" id="FXXP01000001">
    <property type="protein sequence ID" value="SMX27626.1"/>
    <property type="molecule type" value="Genomic_DNA"/>
</dbReference>
<dbReference type="PROSITE" id="PS50111">
    <property type="entry name" value="CHEMOTAXIS_TRANSDUC_2"/>
    <property type="match status" value="1"/>
</dbReference>
<feature type="region of interest" description="Disordered" evidence="5">
    <location>
        <begin position="694"/>
        <end position="717"/>
    </location>
</feature>
<proteinExistence type="inferred from homology"/>
<dbReference type="Gene3D" id="1.10.287.950">
    <property type="entry name" value="Methyl-accepting chemotaxis protein"/>
    <property type="match status" value="1"/>
</dbReference>
<evidence type="ECO:0000259" key="8">
    <source>
        <dbReference type="PROSITE" id="PS50885"/>
    </source>
</evidence>
<reference evidence="10" key="1">
    <citation type="submission" date="2017-05" db="EMBL/GenBank/DDBJ databases">
        <authorList>
            <person name="Rodrigo-Torres L."/>
            <person name="Arahal R. D."/>
            <person name="Lucena T."/>
        </authorList>
    </citation>
    <scope>NUCLEOTIDE SEQUENCE [LARGE SCALE GENOMIC DNA]</scope>
    <source>
        <strain evidence="10">CECT 8649</strain>
    </source>
</reference>
<evidence type="ECO:0000256" key="6">
    <source>
        <dbReference type="SAM" id="Phobius"/>
    </source>
</evidence>
<dbReference type="OrthoDB" id="3378718at2"/>
<feature type="domain" description="HAMP" evidence="8">
    <location>
        <begin position="399"/>
        <end position="451"/>
    </location>
</feature>
<dbReference type="Pfam" id="PF00015">
    <property type="entry name" value="MCPsignal"/>
    <property type="match status" value="1"/>
</dbReference>
<keyword evidence="6" id="KW-0812">Transmembrane</keyword>
<keyword evidence="6" id="KW-0472">Membrane</keyword>
<dbReference type="Pfam" id="PF18947">
    <property type="entry name" value="HAMP_2"/>
    <property type="match status" value="1"/>
</dbReference>
<dbReference type="GO" id="GO:0004888">
    <property type="term" value="F:transmembrane signaling receptor activity"/>
    <property type="evidence" value="ECO:0007669"/>
    <property type="project" value="InterPro"/>
</dbReference>
<evidence type="ECO:0000313" key="9">
    <source>
        <dbReference type="EMBL" id="SMX27626.1"/>
    </source>
</evidence>
<evidence type="ECO:0000256" key="1">
    <source>
        <dbReference type="ARBA" id="ARBA00022500"/>
    </source>
</evidence>
<keyword evidence="10" id="KW-1185">Reference proteome</keyword>
<dbReference type="SMART" id="SM00304">
    <property type="entry name" value="HAMP"/>
    <property type="match status" value="1"/>
</dbReference>
<dbReference type="SUPFAM" id="SSF58104">
    <property type="entry name" value="Methyl-accepting chemotaxis protein (MCP) signaling domain"/>
    <property type="match status" value="1"/>
</dbReference>
<evidence type="ECO:0000256" key="3">
    <source>
        <dbReference type="PROSITE-ProRule" id="PRU00284"/>
    </source>
</evidence>
<keyword evidence="6" id="KW-1133">Transmembrane helix</keyword>
<dbReference type="Gene3D" id="1.20.120.1530">
    <property type="match status" value="1"/>
</dbReference>
<evidence type="ECO:0000259" key="7">
    <source>
        <dbReference type="PROSITE" id="PS50111"/>
    </source>
</evidence>
<keyword evidence="3" id="KW-0807">Transducer</keyword>
<gene>
    <name evidence="9" type="primary">trg_3</name>
    <name evidence="9" type="ORF">TRP8649_01732</name>
</gene>
<evidence type="ECO:0000313" key="10">
    <source>
        <dbReference type="Proteomes" id="UP000225972"/>
    </source>
</evidence>
<dbReference type="RefSeq" id="WP_099243937.1">
    <property type="nucleotide sequence ID" value="NZ_FXXP01000001.1"/>
</dbReference>
<dbReference type="InterPro" id="IPR051310">
    <property type="entry name" value="MCP_chemotaxis"/>
</dbReference>
<feature type="domain" description="Methyl-accepting transducer" evidence="7">
    <location>
        <begin position="456"/>
        <end position="685"/>
    </location>
</feature>